<reference evidence="1" key="1">
    <citation type="submission" date="2019-08" db="EMBL/GenBank/DDBJ databases">
        <authorList>
            <person name="Kucharzyk K."/>
            <person name="Murdoch R.W."/>
            <person name="Higgins S."/>
            <person name="Loffler F."/>
        </authorList>
    </citation>
    <scope>NUCLEOTIDE SEQUENCE</scope>
</reference>
<organism evidence="1">
    <name type="scientific">bioreactor metagenome</name>
    <dbReference type="NCBI Taxonomy" id="1076179"/>
    <lineage>
        <taxon>unclassified sequences</taxon>
        <taxon>metagenomes</taxon>
        <taxon>ecological metagenomes</taxon>
    </lineage>
</organism>
<dbReference type="EMBL" id="VSSQ01056353">
    <property type="protein sequence ID" value="MPN10203.1"/>
    <property type="molecule type" value="Genomic_DNA"/>
</dbReference>
<gene>
    <name evidence="1" type="ORF">SDC9_157498</name>
</gene>
<proteinExistence type="predicted"/>
<evidence type="ECO:0000313" key="1">
    <source>
        <dbReference type="EMBL" id="MPN10203.1"/>
    </source>
</evidence>
<name>A0A645FCV8_9ZZZZ</name>
<accession>A0A645FCV8</accession>
<protein>
    <submittedName>
        <fullName evidence="1">Uncharacterized protein</fullName>
    </submittedName>
</protein>
<comment type="caution">
    <text evidence="1">The sequence shown here is derived from an EMBL/GenBank/DDBJ whole genome shotgun (WGS) entry which is preliminary data.</text>
</comment>
<dbReference type="AlphaFoldDB" id="A0A645FCV8"/>
<sequence length="228" mass="25324">MLDLLGGKGAARFPVEFLKLREDQTADGEIDPHADGVRGHQNGVFPPNKSVVLPPAHFRWEVPINHAGANAQLREIPRQGQHRAFGKGHQRIAPPHTAQPHRSIFHLQRHQAGIGLKFVFVAAVMDHGDQMLFCKQSAAQMDFRAGKTQNGSGPRVAPLGVGKQLYLIDHRHVVLSAQICLFHRTAQVLRTRHGNFFLPGEQTAGNALRIQPFIVFQRQNPQGRQINA</sequence>